<feature type="compositionally biased region" description="Polar residues" evidence="5">
    <location>
        <begin position="608"/>
        <end position="618"/>
    </location>
</feature>
<dbReference type="SUPFAM" id="SSF57903">
    <property type="entry name" value="FYVE/PHD zinc finger"/>
    <property type="match status" value="1"/>
</dbReference>
<dbReference type="SMART" id="SM00317">
    <property type="entry name" value="SET"/>
    <property type="match status" value="1"/>
</dbReference>
<dbReference type="AlphaFoldDB" id="A0A136J585"/>
<keyword evidence="2" id="KW-0863">Zinc-finger</keyword>
<dbReference type="Gene3D" id="2.170.270.10">
    <property type="entry name" value="SET domain"/>
    <property type="match status" value="1"/>
</dbReference>
<dbReference type="SMART" id="SM00249">
    <property type="entry name" value="PHD"/>
    <property type="match status" value="1"/>
</dbReference>
<reference evidence="9" key="1">
    <citation type="submission" date="2016-02" db="EMBL/GenBank/DDBJ databases">
        <title>Draft genome sequence of Microdochium bolleyi, a fungal endophyte of beachgrass.</title>
        <authorList>
            <consortium name="DOE Joint Genome Institute"/>
            <person name="David A.S."/>
            <person name="May G."/>
            <person name="Haridas S."/>
            <person name="Lim J."/>
            <person name="Wang M."/>
            <person name="Labutti K."/>
            <person name="Lipzen A."/>
            <person name="Barry K."/>
            <person name="Grigoriev I.V."/>
        </authorList>
    </citation>
    <scope>NUCLEOTIDE SEQUENCE [LARGE SCALE GENOMIC DNA]</scope>
    <source>
        <strain evidence="9">J235TASD1</strain>
    </source>
</reference>
<feature type="region of interest" description="Disordered" evidence="5">
    <location>
        <begin position="490"/>
        <end position="676"/>
    </location>
</feature>
<dbReference type="GO" id="GO:0070210">
    <property type="term" value="C:Rpd3L-Expanded complex"/>
    <property type="evidence" value="ECO:0007669"/>
    <property type="project" value="TreeGrafter"/>
</dbReference>
<feature type="compositionally biased region" description="Polar residues" evidence="5">
    <location>
        <begin position="8"/>
        <end position="25"/>
    </location>
</feature>
<dbReference type="Proteomes" id="UP000070501">
    <property type="component" value="Unassembled WGS sequence"/>
</dbReference>
<evidence type="ECO:0000313" key="8">
    <source>
        <dbReference type="EMBL" id="KXJ92335.1"/>
    </source>
</evidence>
<dbReference type="Gene3D" id="3.30.40.10">
    <property type="entry name" value="Zinc/RING finger domain, C3HC4 (zinc finger)"/>
    <property type="match status" value="1"/>
</dbReference>
<dbReference type="PANTHER" id="PTHR46462:SF3">
    <property type="entry name" value="UPSET, ISOFORM A"/>
    <property type="match status" value="1"/>
</dbReference>
<evidence type="ECO:0000256" key="3">
    <source>
        <dbReference type="ARBA" id="ARBA00022833"/>
    </source>
</evidence>
<dbReference type="OrthoDB" id="1928087at2759"/>
<evidence type="ECO:0008006" key="10">
    <source>
        <dbReference type="Google" id="ProtNLM"/>
    </source>
</evidence>
<dbReference type="InterPro" id="IPR011011">
    <property type="entry name" value="Znf_FYVE_PHD"/>
</dbReference>
<feature type="compositionally biased region" description="Basic residues" evidence="5">
    <location>
        <begin position="494"/>
        <end position="503"/>
    </location>
</feature>
<dbReference type="PANTHER" id="PTHR46462">
    <property type="entry name" value="UPSET, ISOFORM A"/>
    <property type="match status" value="1"/>
</dbReference>
<dbReference type="InterPro" id="IPR001965">
    <property type="entry name" value="Znf_PHD"/>
</dbReference>
<accession>A0A136J585</accession>
<feature type="domain" description="Zinc finger PHD-type" evidence="6">
    <location>
        <begin position="50"/>
        <end position="98"/>
    </location>
</feature>
<feature type="compositionally biased region" description="Basic and acidic residues" evidence="5">
    <location>
        <begin position="562"/>
        <end position="581"/>
    </location>
</feature>
<dbReference type="InterPro" id="IPR019787">
    <property type="entry name" value="Znf_PHD-finger"/>
</dbReference>
<dbReference type="GO" id="GO:0034967">
    <property type="term" value="C:Set3 complex"/>
    <property type="evidence" value="ECO:0007669"/>
    <property type="project" value="TreeGrafter"/>
</dbReference>
<evidence type="ECO:0000259" key="6">
    <source>
        <dbReference type="SMART" id="SM00249"/>
    </source>
</evidence>
<sequence length="922" mass="101033">MMNEKSMPLSTQIVPPSQPTVASLTSPPPFQPSAPNSKPEAVEEEPYTIKCICGFSDDDGNTIYCETCDSWQHIECYYPNNIQEAYREDFAHSCVDCKFRLLDHQRAYEHQSLRQRNVGATEAPDRSKKRPPSKSHKKKKPADFQLNGQPAQDPSAKAPMENGTSQGHRKSKSVHRLSQSVSSKDPKRSPSFGQKQGNPHGHPPSPATTPPDNFSQEFEIHNYSSGFHDLYKDENDFPIVQTNSFVSLVISNILSLWLRDHDKLKDETGCDYSDVFNPSSPNVESDQKPPVVEHKKEVLHDTGLPLHWQYLRTSDPVDKDVPLIELNGQIGIQKNYCEDPDNRWAELSSPLPFVFFHPMLPIYIDTRKEGSQARYVRRSCQPNAILDTFLSGGSEYHFWLVSDRAIGRDEEITIPWDFRLPKRARMLQLLGLGDDATRPQPAFDVNDLDSYHQTASWIHTVLSEYGGCACELGPECAFARFHRTYISRSQLKSSVKKKPRKPKNGLSPTAASQASNSRAASEGHGDDGGDNDSGSSRSKPPSRDLTPARQGSFDTLGVLTEMTDREKRKVQMAEDTFRRMEQQQPPRKKKRISDGSGGSAPPKAKTPKLTQGTSTGINGASECRYVDAGTSRRVSGSPAISPGASDPRKHSVALSDGDAKVSRGVSTGQTPQYRDCGVQTDTVEGEWFSPVPLTPKPKKRVISLSKRLLQNRHRYRSDDSSCQRSLTGSPSSVASALVKMDLHSPTADPKSPILNHGSLRTARTPALVADAMNIDRPNVDIGVPPNNVKEASVESDASAAALVKAQSPEMRVQIPPVPTFESADAGPAPIAGSQPASAPVVQSPTISIMASPFVPSAVNGTAVHPSPVKKKLSLSDYTKSRLNKATKPPTTLKVSASILEDAKSPTTDVVMVDSAQEDKSPS</sequence>
<dbReference type="Pfam" id="PF00856">
    <property type="entry name" value="SET"/>
    <property type="match status" value="1"/>
</dbReference>
<dbReference type="EMBL" id="KQ964249">
    <property type="protein sequence ID" value="KXJ92335.1"/>
    <property type="molecule type" value="Genomic_DNA"/>
</dbReference>
<dbReference type="GO" id="GO:0006325">
    <property type="term" value="P:chromatin organization"/>
    <property type="evidence" value="ECO:0007669"/>
    <property type="project" value="UniProtKB-KW"/>
</dbReference>
<gene>
    <name evidence="8" type="ORF">Micbo1qcDRAFT_61358</name>
</gene>
<feature type="domain" description="SET" evidence="7">
    <location>
        <begin position="302"/>
        <end position="423"/>
    </location>
</feature>
<keyword evidence="4" id="KW-0156">Chromatin regulator</keyword>
<feature type="compositionally biased region" description="Low complexity" evidence="5">
    <location>
        <begin position="510"/>
        <end position="520"/>
    </location>
</feature>
<protein>
    <recommendedName>
        <fullName evidence="10">SET domain-containing protein</fullName>
    </recommendedName>
</protein>
<keyword evidence="9" id="KW-1185">Reference proteome</keyword>
<evidence type="ECO:0000256" key="2">
    <source>
        <dbReference type="ARBA" id="ARBA00022771"/>
    </source>
</evidence>
<dbReference type="STRING" id="196109.A0A136J585"/>
<dbReference type="SUPFAM" id="SSF82199">
    <property type="entry name" value="SET domain"/>
    <property type="match status" value="1"/>
</dbReference>
<evidence type="ECO:0000256" key="1">
    <source>
        <dbReference type="ARBA" id="ARBA00022723"/>
    </source>
</evidence>
<dbReference type="GO" id="GO:0008270">
    <property type="term" value="F:zinc ion binding"/>
    <property type="evidence" value="ECO:0007669"/>
    <property type="project" value="UniProtKB-KW"/>
</dbReference>
<dbReference type="InterPro" id="IPR046341">
    <property type="entry name" value="SET_dom_sf"/>
</dbReference>
<proteinExistence type="predicted"/>
<dbReference type="InterPro" id="IPR001214">
    <property type="entry name" value="SET_dom"/>
</dbReference>
<dbReference type="GO" id="GO:0006355">
    <property type="term" value="P:regulation of DNA-templated transcription"/>
    <property type="evidence" value="ECO:0007669"/>
    <property type="project" value="TreeGrafter"/>
</dbReference>
<evidence type="ECO:0000259" key="7">
    <source>
        <dbReference type="SMART" id="SM00317"/>
    </source>
</evidence>
<feature type="region of interest" description="Disordered" evidence="5">
    <location>
        <begin position="1"/>
        <end position="42"/>
    </location>
</feature>
<dbReference type="Pfam" id="PF00628">
    <property type="entry name" value="PHD"/>
    <property type="match status" value="1"/>
</dbReference>
<evidence type="ECO:0000313" key="9">
    <source>
        <dbReference type="Proteomes" id="UP000070501"/>
    </source>
</evidence>
<dbReference type="InterPro" id="IPR013083">
    <property type="entry name" value="Znf_RING/FYVE/PHD"/>
</dbReference>
<organism evidence="8 9">
    <name type="scientific">Microdochium bolleyi</name>
    <dbReference type="NCBI Taxonomy" id="196109"/>
    <lineage>
        <taxon>Eukaryota</taxon>
        <taxon>Fungi</taxon>
        <taxon>Dikarya</taxon>
        <taxon>Ascomycota</taxon>
        <taxon>Pezizomycotina</taxon>
        <taxon>Sordariomycetes</taxon>
        <taxon>Xylariomycetidae</taxon>
        <taxon>Xylariales</taxon>
        <taxon>Microdochiaceae</taxon>
        <taxon>Microdochium</taxon>
    </lineage>
</organism>
<keyword evidence="3" id="KW-0862">Zinc</keyword>
<evidence type="ECO:0000256" key="4">
    <source>
        <dbReference type="ARBA" id="ARBA00022853"/>
    </source>
</evidence>
<feature type="compositionally biased region" description="Basic residues" evidence="5">
    <location>
        <begin position="127"/>
        <end position="140"/>
    </location>
</feature>
<name>A0A136J585_9PEZI</name>
<feature type="region of interest" description="Disordered" evidence="5">
    <location>
        <begin position="110"/>
        <end position="216"/>
    </location>
</feature>
<evidence type="ECO:0000256" key="5">
    <source>
        <dbReference type="SAM" id="MobiDB-lite"/>
    </source>
</evidence>
<dbReference type="InParanoid" id="A0A136J585"/>
<keyword evidence="1" id="KW-0479">Metal-binding</keyword>